<dbReference type="InterPro" id="IPR004122">
    <property type="entry name" value="BAF_prot"/>
</dbReference>
<dbReference type="Proteomes" id="UP000299102">
    <property type="component" value="Unassembled WGS sequence"/>
</dbReference>
<evidence type="ECO:0000256" key="1">
    <source>
        <dbReference type="ARBA" id="ARBA00004123"/>
    </source>
</evidence>
<dbReference type="PANTHER" id="PTHR47507:SF6">
    <property type="entry name" value="BARRIER-TO-AUTOINTEGRATION FACTOR"/>
    <property type="match status" value="1"/>
</dbReference>
<dbReference type="GO" id="GO:0051276">
    <property type="term" value="P:chromosome organization"/>
    <property type="evidence" value="ECO:0007669"/>
    <property type="project" value="TreeGrafter"/>
</dbReference>
<dbReference type="STRING" id="151549.A0A4C1U8T2"/>
<keyword evidence="2" id="KW-0539">Nucleus</keyword>
<dbReference type="OrthoDB" id="9997163at2759"/>
<proteinExistence type="predicted"/>
<evidence type="ECO:0000313" key="5">
    <source>
        <dbReference type="EMBL" id="GBP22772.1"/>
    </source>
</evidence>
<dbReference type="GO" id="GO:0000793">
    <property type="term" value="C:condensed chromosome"/>
    <property type="evidence" value="ECO:0007669"/>
    <property type="project" value="TreeGrafter"/>
</dbReference>
<dbReference type="PANTHER" id="PTHR47507">
    <property type="entry name" value="BARRIER TO AUTOINTEGRATION FACTOR 2"/>
    <property type="match status" value="1"/>
</dbReference>
<evidence type="ECO:0000256" key="4">
    <source>
        <dbReference type="ARBA" id="ARBA00079764"/>
    </source>
</evidence>
<reference evidence="5 6" key="1">
    <citation type="journal article" date="2019" name="Commun. Biol.">
        <title>The bagworm genome reveals a unique fibroin gene that provides high tensile strength.</title>
        <authorList>
            <person name="Kono N."/>
            <person name="Nakamura H."/>
            <person name="Ohtoshi R."/>
            <person name="Tomita M."/>
            <person name="Numata K."/>
            <person name="Arakawa K."/>
        </authorList>
    </citation>
    <scope>NUCLEOTIDE SEQUENCE [LARGE SCALE GENOMIC DNA]</scope>
</reference>
<dbReference type="InterPro" id="IPR051387">
    <property type="entry name" value="BAF"/>
</dbReference>
<evidence type="ECO:0000256" key="2">
    <source>
        <dbReference type="ARBA" id="ARBA00023242"/>
    </source>
</evidence>
<dbReference type="EMBL" id="BGZK01000143">
    <property type="protein sequence ID" value="GBP22772.1"/>
    <property type="molecule type" value="Genomic_DNA"/>
</dbReference>
<dbReference type="SMART" id="SM01023">
    <property type="entry name" value="BAF"/>
    <property type="match status" value="1"/>
</dbReference>
<name>A0A4C1U8T2_EUMVA</name>
<dbReference type="Pfam" id="PF02961">
    <property type="entry name" value="SAM_BAF"/>
    <property type="match status" value="1"/>
</dbReference>
<evidence type="ECO:0000313" key="6">
    <source>
        <dbReference type="Proteomes" id="UP000299102"/>
    </source>
</evidence>
<dbReference type="InterPro" id="IPR036617">
    <property type="entry name" value="BAF_sf"/>
</dbReference>
<gene>
    <name evidence="5" type="primary">baf</name>
    <name evidence="5" type="ORF">EVAR_13563_1</name>
</gene>
<keyword evidence="6" id="KW-1185">Reference proteome</keyword>
<comment type="subcellular location">
    <subcellularLocation>
        <location evidence="1">Nucleus</location>
    </subcellularLocation>
</comment>
<comment type="caution">
    <text evidence="5">The sequence shown here is derived from an EMBL/GenBank/DDBJ whole genome shotgun (WGS) entry which is preliminary data.</text>
</comment>
<accession>A0A4C1U8T2</accession>
<dbReference type="FunFam" id="1.10.150.40:FF:000002">
    <property type="entry name" value="Barrier to autointegration factor 2"/>
    <property type="match status" value="1"/>
</dbReference>
<sequence length="94" mass="10804">MPTSTQKHRNFIAEPMRDKPVTDLAGVGEVLGERLKRAGFVKASPIAYAVLGQFLLLRKNRELFQDWMKDICNANAKQSSECYQCLKDWCHEFL</sequence>
<dbReference type="Gene3D" id="1.10.150.40">
    <property type="entry name" value="Barrier-to-autointegration factor, BAF"/>
    <property type="match status" value="1"/>
</dbReference>
<dbReference type="SUPFAM" id="SSF47798">
    <property type="entry name" value="Barrier-to-autointegration factor, BAF"/>
    <property type="match status" value="1"/>
</dbReference>
<organism evidence="5 6">
    <name type="scientific">Eumeta variegata</name>
    <name type="common">Bagworm moth</name>
    <name type="synonym">Eumeta japonica</name>
    <dbReference type="NCBI Taxonomy" id="151549"/>
    <lineage>
        <taxon>Eukaryota</taxon>
        <taxon>Metazoa</taxon>
        <taxon>Ecdysozoa</taxon>
        <taxon>Arthropoda</taxon>
        <taxon>Hexapoda</taxon>
        <taxon>Insecta</taxon>
        <taxon>Pterygota</taxon>
        <taxon>Neoptera</taxon>
        <taxon>Endopterygota</taxon>
        <taxon>Lepidoptera</taxon>
        <taxon>Glossata</taxon>
        <taxon>Ditrysia</taxon>
        <taxon>Tineoidea</taxon>
        <taxon>Psychidae</taxon>
        <taxon>Oiketicinae</taxon>
        <taxon>Eumeta</taxon>
    </lineage>
</organism>
<evidence type="ECO:0000256" key="3">
    <source>
        <dbReference type="ARBA" id="ARBA00074730"/>
    </source>
</evidence>
<dbReference type="GO" id="GO:0005634">
    <property type="term" value="C:nucleus"/>
    <property type="evidence" value="ECO:0007669"/>
    <property type="project" value="UniProtKB-SubCell"/>
</dbReference>
<protein>
    <recommendedName>
        <fullName evidence="3">Barrier-to-autointegration factor-like protein</fullName>
    </recommendedName>
    <alternativeName>
        <fullName evidence="4">Barrier-to-autointegration factor 2</fullName>
    </alternativeName>
</protein>
<dbReference type="GO" id="GO:0003677">
    <property type="term" value="F:DNA binding"/>
    <property type="evidence" value="ECO:0007669"/>
    <property type="project" value="InterPro"/>
</dbReference>
<dbReference type="AlphaFoldDB" id="A0A4C1U8T2"/>